<dbReference type="PRINTS" id="PR00625">
    <property type="entry name" value="JDOMAIN"/>
</dbReference>
<comment type="caution">
    <text evidence="2">The sequence shown here is derived from an EMBL/GenBank/DDBJ whole genome shotgun (WGS) entry which is preliminary data.</text>
</comment>
<name>A0ABR2YUA0_9CHLO</name>
<evidence type="ECO:0000313" key="2">
    <source>
        <dbReference type="EMBL" id="KAK9915300.1"/>
    </source>
</evidence>
<dbReference type="InterPro" id="IPR001623">
    <property type="entry name" value="DnaJ_domain"/>
</dbReference>
<dbReference type="Pfam" id="PF00226">
    <property type="entry name" value="DnaJ"/>
    <property type="match status" value="1"/>
</dbReference>
<dbReference type="InterPro" id="IPR036869">
    <property type="entry name" value="J_dom_sf"/>
</dbReference>
<dbReference type="Gene3D" id="1.10.287.110">
    <property type="entry name" value="DnaJ domain"/>
    <property type="match status" value="1"/>
</dbReference>
<proteinExistence type="predicted"/>
<dbReference type="CDD" id="cd06257">
    <property type="entry name" value="DnaJ"/>
    <property type="match status" value="1"/>
</dbReference>
<keyword evidence="3" id="KW-1185">Reference proteome</keyword>
<dbReference type="SMART" id="SM00271">
    <property type="entry name" value="DnaJ"/>
    <property type="match status" value="1"/>
</dbReference>
<dbReference type="PANTHER" id="PTHR44272:SF3">
    <property type="entry name" value="J DOMAIN-CONTAINING PROTEIN"/>
    <property type="match status" value="1"/>
</dbReference>
<dbReference type="InterPro" id="IPR018253">
    <property type="entry name" value="DnaJ_domain_CS"/>
</dbReference>
<protein>
    <recommendedName>
        <fullName evidence="1">J domain-containing protein</fullName>
    </recommendedName>
</protein>
<evidence type="ECO:0000259" key="1">
    <source>
        <dbReference type="PROSITE" id="PS50076"/>
    </source>
</evidence>
<evidence type="ECO:0000313" key="3">
    <source>
        <dbReference type="Proteomes" id="UP001491310"/>
    </source>
</evidence>
<dbReference type="PROSITE" id="PS00636">
    <property type="entry name" value="DNAJ_1"/>
    <property type="match status" value="1"/>
</dbReference>
<feature type="domain" description="J" evidence="1">
    <location>
        <begin position="14"/>
        <end position="81"/>
    </location>
</feature>
<sequence>MPDPEALNDELLRDPYEVLGVSRTATDQEIKTAYRKLALAHHPDKNQGETAQSAAEKFKEIATAHSILGDPEKRRRYDSGGFGSLQKSDLEMEVDLSSLGTFSTAMAAMFSKLGVPIKTAVPPVVLEAAYTGNFEAAPLRFGEAISNRVEKAGCQYYTLDLTQRHIDQGFVIGAHSVAGSKFKLLMFEATEEGQWELLLQEDSIRVRKNTQIAGLYFLQCETYHVGPRPSALDTADYPENILFKRLESMQPREKPLQLRAGKLLLAVYGDNWFNRVRYTIEAVLPPPAAAAAAGAAAESSGRAGSAEGTSSSGALGASIERVTRVEGELLKRREALRGFERDYRQAQSAYLEVVEKFGKMKDDVEGLLSERDEAYLELLAVPDVTGTAVAPAAEDGGHIAAAQAEKPFSRRILEGIWGPKRQ</sequence>
<dbReference type="SUPFAM" id="SSF46565">
    <property type="entry name" value="Chaperone J-domain"/>
    <property type="match status" value="1"/>
</dbReference>
<accession>A0ABR2YUA0</accession>
<organism evidence="2 3">
    <name type="scientific">Coccomyxa subellipsoidea</name>
    <dbReference type="NCBI Taxonomy" id="248742"/>
    <lineage>
        <taxon>Eukaryota</taxon>
        <taxon>Viridiplantae</taxon>
        <taxon>Chlorophyta</taxon>
        <taxon>core chlorophytes</taxon>
        <taxon>Trebouxiophyceae</taxon>
        <taxon>Trebouxiophyceae incertae sedis</taxon>
        <taxon>Coccomyxaceae</taxon>
        <taxon>Coccomyxa</taxon>
    </lineage>
</organism>
<gene>
    <name evidence="2" type="ORF">WJX75_007264</name>
</gene>
<dbReference type="Proteomes" id="UP001491310">
    <property type="component" value="Unassembled WGS sequence"/>
</dbReference>
<dbReference type="PANTHER" id="PTHR44272">
    <property type="entry name" value="DNAJ DOMAIN (PROKARYOTIC HEAT SHOCK PROTEIN)"/>
    <property type="match status" value="1"/>
</dbReference>
<dbReference type="EMBL" id="JALJOT010000005">
    <property type="protein sequence ID" value="KAK9915300.1"/>
    <property type="molecule type" value="Genomic_DNA"/>
</dbReference>
<dbReference type="InterPro" id="IPR052812">
    <property type="entry name" value="Plant_DnaJ_domain"/>
</dbReference>
<dbReference type="PROSITE" id="PS50076">
    <property type="entry name" value="DNAJ_2"/>
    <property type="match status" value="1"/>
</dbReference>
<reference evidence="2 3" key="1">
    <citation type="journal article" date="2024" name="Nat. Commun.">
        <title>Phylogenomics reveals the evolutionary origins of lichenization in chlorophyte algae.</title>
        <authorList>
            <person name="Puginier C."/>
            <person name="Libourel C."/>
            <person name="Otte J."/>
            <person name="Skaloud P."/>
            <person name="Haon M."/>
            <person name="Grisel S."/>
            <person name="Petersen M."/>
            <person name="Berrin J.G."/>
            <person name="Delaux P.M."/>
            <person name="Dal Grande F."/>
            <person name="Keller J."/>
        </authorList>
    </citation>
    <scope>NUCLEOTIDE SEQUENCE [LARGE SCALE GENOMIC DNA]</scope>
    <source>
        <strain evidence="2 3">SAG 216-7</strain>
    </source>
</reference>